<organism evidence="4 5">
    <name type="scientific">Deinococcus rubellus</name>
    <dbReference type="NCBI Taxonomy" id="1889240"/>
    <lineage>
        <taxon>Bacteria</taxon>
        <taxon>Thermotogati</taxon>
        <taxon>Deinococcota</taxon>
        <taxon>Deinococci</taxon>
        <taxon>Deinococcales</taxon>
        <taxon>Deinococcaceae</taxon>
        <taxon>Deinococcus</taxon>
    </lineage>
</organism>
<feature type="domain" description="Methyltransferase" evidence="3">
    <location>
        <begin position="41"/>
        <end position="128"/>
    </location>
</feature>
<accession>A0ABY5YEG0</accession>
<dbReference type="CDD" id="cd02440">
    <property type="entry name" value="AdoMet_MTases"/>
    <property type="match status" value="1"/>
</dbReference>
<keyword evidence="2" id="KW-0808">Transferase</keyword>
<dbReference type="Gene3D" id="3.40.50.150">
    <property type="entry name" value="Vaccinia Virus protein VP39"/>
    <property type="match status" value="1"/>
</dbReference>
<evidence type="ECO:0000259" key="3">
    <source>
        <dbReference type="Pfam" id="PF13649"/>
    </source>
</evidence>
<keyword evidence="5" id="KW-1185">Reference proteome</keyword>
<dbReference type="PANTHER" id="PTHR43861">
    <property type="entry name" value="TRANS-ACONITATE 2-METHYLTRANSFERASE-RELATED"/>
    <property type="match status" value="1"/>
</dbReference>
<protein>
    <submittedName>
        <fullName evidence="4">Methyltransferase domain-containing protein</fullName>
    </submittedName>
</protein>
<dbReference type="Proteomes" id="UP001060261">
    <property type="component" value="Chromosome"/>
</dbReference>
<dbReference type="SUPFAM" id="SSF53335">
    <property type="entry name" value="S-adenosyl-L-methionine-dependent methyltransferases"/>
    <property type="match status" value="1"/>
</dbReference>
<reference evidence="4" key="1">
    <citation type="submission" date="2022-09" db="EMBL/GenBank/DDBJ databases">
        <title>genome sequence of Deinococcus rubellus.</title>
        <authorList>
            <person name="Srinivasan S."/>
        </authorList>
    </citation>
    <scope>NUCLEOTIDE SEQUENCE</scope>
    <source>
        <strain evidence="4">Ant6</strain>
    </source>
</reference>
<proteinExistence type="predicted"/>
<dbReference type="InterPro" id="IPR029063">
    <property type="entry name" value="SAM-dependent_MTases_sf"/>
</dbReference>
<dbReference type="InterPro" id="IPR041698">
    <property type="entry name" value="Methyltransf_25"/>
</dbReference>
<evidence type="ECO:0000256" key="1">
    <source>
        <dbReference type="ARBA" id="ARBA00022603"/>
    </source>
</evidence>
<dbReference type="Pfam" id="PF13649">
    <property type="entry name" value="Methyltransf_25"/>
    <property type="match status" value="1"/>
</dbReference>
<dbReference type="GO" id="GO:0008168">
    <property type="term" value="F:methyltransferase activity"/>
    <property type="evidence" value="ECO:0007669"/>
    <property type="project" value="UniProtKB-KW"/>
</dbReference>
<keyword evidence="1 4" id="KW-0489">Methyltransferase</keyword>
<dbReference type="GO" id="GO:0032259">
    <property type="term" value="P:methylation"/>
    <property type="evidence" value="ECO:0007669"/>
    <property type="project" value="UniProtKB-KW"/>
</dbReference>
<evidence type="ECO:0000256" key="2">
    <source>
        <dbReference type="ARBA" id="ARBA00022679"/>
    </source>
</evidence>
<evidence type="ECO:0000313" key="5">
    <source>
        <dbReference type="Proteomes" id="UP001060261"/>
    </source>
</evidence>
<name>A0ABY5YEG0_9DEIO</name>
<sequence length="255" mass="27504">MTDSTTDHWNAGQYRERHAFVYESSRDLVSDWLRPAAGERILDLGCGSGELSAQIAESGAQVTGVDASAAMIAAAQAQHPGLAFEVQDAHTLHYQAAFEAVFSNAALHWMVPLDSVFAGVARTLVPGGRLALEMGGGANVLAVRESVEQALSELGLPALKHPWTFPSSGQLATLLEAAGFTVERLHLFERPSVLSGEDGFRAWLVGFGSSWLSPLSEVERASVIARAEELARHRLWNGEAWVADYVRLRALGVRT</sequence>
<gene>
    <name evidence="4" type="ORF">N0D28_11950</name>
</gene>
<dbReference type="RefSeq" id="WP_260559740.1">
    <property type="nucleotide sequence ID" value="NZ_BAABEC010000172.1"/>
</dbReference>
<dbReference type="PANTHER" id="PTHR43861:SF1">
    <property type="entry name" value="TRANS-ACONITATE 2-METHYLTRANSFERASE"/>
    <property type="match status" value="1"/>
</dbReference>
<evidence type="ECO:0000313" key="4">
    <source>
        <dbReference type="EMBL" id="UWX63452.1"/>
    </source>
</evidence>
<dbReference type="EMBL" id="CP104213">
    <property type="protein sequence ID" value="UWX63452.1"/>
    <property type="molecule type" value="Genomic_DNA"/>
</dbReference>